<comment type="caution">
    <text evidence="2">The sequence shown here is derived from an EMBL/GenBank/DDBJ whole genome shotgun (WGS) entry which is preliminary data.</text>
</comment>
<sequence>MTEHQKADQARKGLIDTVKGKAKEIAGAVTNNDSLTAEGQLEQAQAQQRKEANALDAVADAEAADAREQKIDAQVEAAQERAGVRAQTAATEDAVRAQEAEQKSQAERAATQQKAAEAARADQEAGSAAAQAKAREQAQQREATEQVVEAAQEYDERTLAAETDRAAAKSLRQQADAMTDDH</sequence>
<dbReference type="SUPFAM" id="SSF69047">
    <property type="entry name" value="Hypothetical protein YjbJ"/>
    <property type="match status" value="1"/>
</dbReference>
<evidence type="ECO:0008006" key="4">
    <source>
        <dbReference type="Google" id="ProtNLM"/>
    </source>
</evidence>
<protein>
    <recommendedName>
        <fullName evidence="4">CsbD family protein</fullName>
    </recommendedName>
</protein>
<feature type="region of interest" description="Disordered" evidence="1">
    <location>
        <begin position="41"/>
        <end position="61"/>
    </location>
</feature>
<dbReference type="Proteomes" id="UP000465241">
    <property type="component" value="Unassembled WGS sequence"/>
</dbReference>
<evidence type="ECO:0000256" key="1">
    <source>
        <dbReference type="SAM" id="MobiDB-lite"/>
    </source>
</evidence>
<feature type="compositionally biased region" description="Basic and acidic residues" evidence="1">
    <location>
        <begin position="154"/>
        <end position="167"/>
    </location>
</feature>
<feature type="compositionally biased region" description="Low complexity" evidence="1">
    <location>
        <begin position="107"/>
        <end position="116"/>
    </location>
</feature>
<name>A0A7I9WMZ3_9MYCO</name>
<accession>A0A7I9WMZ3</accession>
<evidence type="ECO:0000313" key="3">
    <source>
        <dbReference type="Proteomes" id="UP000465241"/>
    </source>
</evidence>
<keyword evidence="3" id="KW-1185">Reference proteome</keyword>
<dbReference type="InterPro" id="IPR036629">
    <property type="entry name" value="YjbJ_sf"/>
</dbReference>
<proteinExistence type="predicted"/>
<feature type="compositionally biased region" description="Basic and acidic residues" evidence="1">
    <location>
        <begin position="93"/>
        <end position="106"/>
    </location>
</feature>
<organism evidence="2 3">
    <name type="scientific">Mycolicibacterium murale</name>
    <dbReference type="NCBI Taxonomy" id="182220"/>
    <lineage>
        <taxon>Bacteria</taxon>
        <taxon>Bacillati</taxon>
        <taxon>Actinomycetota</taxon>
        <taxon>Actinomycetes</taxon>
        <taxon>Mycobacteriales</taxon>
        <taxon>Mycobacteriaceae</taxon>
        <taxon>Mycolicibacterium</taxon>
    </lineage>
</organism>
<reference evidence="2 3" key="1">
    <citation type="journal article" date="2019" name="Emerg. Microbes Infect.">
        <title>Comprehensive subspecies identification of 175 nontuberculous mycobacteria species based on 7547 genomic profiles.</title>
        <authorList>
            <person name="Matsumoto Y."/>
            <person name="Kinjo T."/>
            <person name="Motooka D."/>
            <person name="Nabeya D."/>
            <person name="Jung N."/>
            <person name="Uechi K."/>
            <person name="Horii T."/>
            <person name="Iida T."/>
            <person name="Fujita J."/>
            <person name="Nakamura S."/>
        </authorList>
    </citation>
    <scope>NUCLEOTIDE SEQUENCE [LARGE SCALE GENOMIC DNA]</scope>
    <source>
        <strain evidence="2 3">JCM 13392</strain>
    </source>
</reference>
<evidence type="ECO:0000313" key="2">
    <source>
        <dbReference type="EMBL" id="GFG58646.1"/>
    </source>
</evidence>
<dbReference type="AlphaFoldDB" id="A0A7I9WMZ3"/>
<gene>
    <name evidence="2" type="ORF">MMUR_27820</name>
</gene>
<feature type="compositionally biased region" description="Basic and acidic residues" evidence="1">
    <location>
        <begin position="133"/>
        <end position="144"/>
    </location>
</feature>
<dbReference type="EMBL" id="BLKT01000003">
    <property type="protein sequence ID" value="GFG58646.1"/>
    <property type="molecule type" value="Genomic_DNA"/>
</dbReference>
<feature type="region of interest" description="Disordered" evidence="1">
    <location>
        <begin position="78"/>
        <end position="182"/>
    </location>
</feature>
<dbReference type="RefSeq" id="WP_193489417.1">
    <property type="nucleotide sequence ID" value="NZ_BAAAMC010000056.1"/>
</dbReference>